<feature type="domain" description="Carboxylesterase type B" evidence="7">
    <location>
        <begin position="6"/>
        <end position="173"/>
    </location>
</feature>
<dbReference type="Pfam" id="PF00135">
    <property type="entry name" value="COesterase"/>
    <property type="match status" value="1"/>
</dbReference>
<accession>A0ABQ9J5D6</accession>
<dbReference type="EMBL" id="JAPWTJ010001218">
    <property type="protein sequence ID" value="KAJ8973198.1"/>
    <property type="molecule type" value="Genomic_DNA"/>
</dbReference>
<dbReference type="Proteomes" id="UP001162164">
    <property type="component" value="Unassembled WGS sequence"/>
</dbReference>
<comment type="similarity">
    <text evidence="1 6">Belongs to the type-B carboxylesterase/lipase family.</text>
</comment>
<dbReference type="EC" id="3.1.1.-" evidence="6"/>
<gene>
    <name evidence="8" type="ORF">NQ317_014625</name>
</gene>
<evidence type="ECO:0000256" key="1">
    <source>
        <dbReference type="ARBA" id="ARBA00005964"/>
    </source>
</evidence>
<dbReference type="SUPFAM" id="SSF53474">
    <property type="entry name" value="alpha/beta-Hydrolases"/>
    <property type="match status" value="1"/>
</dbReference>
<dbReference type="Gene3D" id="3.40.50.1820">
    <property type="entry name" value="alpha/beta hydrolase"/>
    <property type="match status" value="1"/>
</dbReference>
<comment type="caution">
    <text evidence="8">The sequence shown here is derived from an EMBL/GenBank/DDBJ whole genome shotgun (WGS) entry which is preliminary data.</text>
</comment>
<keyword evidence="4" id="KW-1015">Disulfide bond</keyword>
<dbReference type="PANTHER" id="PTHR43142:SF1">
    <property type="entry name" value="CARBOXYLIC ESTER HYDROLASE"/>
    <property type="match status" value="1"/>
</dbReference>
<dbReference type="InterPro" id="IPR002018">
    <property type="entry name" value="CarbesteraseB"/>
</dbReference>
<keyword evidence="3 6" id="KW-0378">Hydrolase</keyword>
<evidence type="ECO:0000313" key="8">
    <source>
        <dbReference type="EMBL" id="KAJ8973198.1"/>
    </source>
</evidence>
<reference evidence="8" key="1">
    <citation type="journal article" date="2023" name="Insect Mol. Biol.">
        <title>Genome sequencing provides insights into the evolution of gene families encoding plant cell wall-degrading enzymes in longhorned beetles.</title>
        <authorList>
            <person name="Shin N.R."/>
            <person name="Okamura Y."/>
            <person name="Kirsch R."/>
            <person name="Pauchet Y."/>
        </authorList>
    </citation>
    <scope>NUCLEOTIDE SEQUENCE</scope>
    <source>
        <strain evidence="8">MMC_N1</strain>
    </source>
</reference>
<keyword evidence="2" id="KW-0719">Serine esterase</keyword>
<name>A0ABQ9J5D6_9CUCU</name>
<sequence length="178" mass="19346">TGRSAGHSGFLSTEDEVIPGNNGLKDQLSALEWVQENIYLFGGDPSKVTIVGQSAGSASVSYHLLSEKSKGMFRAAIMESGTVLTPWSYQRFARSIAYQTAAALDSTFTEDKSSQELLELLLNVSAKELQSVAADVKVPTKHINSGFIFAPVIEAGNDAFVTDYSYELLEREQLTESR</sequence>
<evidence type="ECO:0000256" key="2">
    <source>
        <dbReference type="ARBA" id="ARBA00022487"/>
    </source>
</evidence>
<dbReference type="InterPro" id="IPR019826">
    <property type="entry name" value="Carboxylesterase_B_AS"/>
</dbReference>
<dbReference type="InterPro" id="IPR029058">
    <property type="entry name" value="AB_hydrolase_fold"/>
</dbReference>
<evidence type="ECO:0000256" key="4">
    <source>
        <dbReference type="ARBA" id="ARBA00023157"/>
    </source>
</evidence>
<dbReference type="PROSITE" id="PS00122">
    <property type="entry name" value="CARBOXYLESTERASE_B_1"/>
    <property type="match status" value="1"/>
</dbReference>
<keyword evidence="9" id="KW-1185">Reference proteome</keyword>
<dbReference type="PANTHER" id="PTHR43142">
    <property type="entry name" value="CARBOXYLIC ESTER HYDROLASE"/>
    <property type="match status" value="1"/>
</dbReference>
<evidence type="ECO:0000259" key="7">
    <source>
        <dbReference type="Pfam" id="PF00135"/>
    </source>
</evidence>
<evidence type="ECO:0000256" key="6">
    <source>
        <dbReference type="RuleBase" id="RU361235"/>
    </source>
</evidence>
<organism evidence="8 9">
    <name type="scientific">Molorchus minor</name>
    <dbReference type="NCBI Taxonomy" id="1323400"/>
    <lineage>
        <taxon>Eukaryota</taxon>
        <taxon>Metazoa</taxon>
        <taxon>Ecdysozoa</taxon>
        <taxon>Arthropoda</taxon>
        <taxon>Hexapoda</taxon>
        <taxon>Insecta</taxon>
        <taxon>Pterygota</taxon>
        <taxon>Neoptera</taxon>
        <taxon>Endopterygota</taxon>
        <taxon>Coleoptera</taxon>
        <taxon>Polyphaga</taxon>
        <taxon>Cucujiformia</taxon>
        <taxon>Chrysomeloidea</taxon>
        <taxon>Cerambycidae</taxon>
        <taxon>Lamiinae</taxon>
        <taxon>Monochamini</taxon>
        <taxon>Molorchus</taxon>
    </lineage>
</organism>
<keyword evidence="5" id="KW-0325">Glycoprotein</keyword>
<protein>
    <recommendedName>
        <fullName evidence="6">Carboxylic ester hydrolase</fullName>
        <ecNumber evidence="6">3.1.1.-</ecNumber>
    </recommendedName>
</protein>
<feature type="non-terminal residue" evidence="8">
    <location>
        <position position="1"/>
    </location>
</feature>
<evidence type="ECO:0000313" key="9">
    <source>
        <dbReference type="Proteomes" id="UP001162164"/>
    </source>
</evidence>
<proteinExistence type="inferred from homology"/>
<evidence type="ECO:0000256" key="3">
    <source>
        <dbReference type="ARBA" id="ARBA00022801"/>
    </source>
</evidence>
<evidence type="ECO:0000256" key="5">
    <source>
        <dbReference type="ARBA" id="ARBA00023180"/>
    </source>
</evidence>